<feature type="region of interest" description="Disordered" evidence="6">
    <location>
        <begin position="84"/>
        <end position="166"/>
    </location>
</feature>
<feature type="transmembrane region" description="Helical" evidence="7">
    <location>
        <begin position="358"/>
        <end position="380"/>
    </location>
</feature>
<dbReference type="SUPFAM" id="SSF161111">
    <property type="entry name" value="Cation efflux protein transmembrane domain-like"/>
    <property type="match status" value="1"/>
</dbReference>
<dbReference type="PANTHER" id="PTHR43840:SF4">
    <property type="entry name" value="CDF DIVALENT METAL CATION TRANSPORTER (EUROFUNG)"/>
    <property type="match status" value="1"/>
</dbReference>
<dbReference type="InterPro" id="IPR027469">
    <property type="entry name" value="Cation_efflux_TMD_sf"/>
</dbReference>
<feature type="domain" description="Cation efflux protein cytoplasmic" evidence="9">
    <location>
        <begin position="537"/>
        <end position="608"/>
    </location>
</feature>
<dbReference type="NCBIfam" id="TIGR01297">
    <property type="entry name" value="CDF"/>
    <property type="match status" value="1"/>
</dbReference>
<name>A0A9P8A2Q5_MORAP</name>
<feature type="region of interest" description="Disordered" evidence="6">
    <location>
        <begin position="1"/>
        <end position="35"/>
    </location>
</feature>
<feature type="transmembrane region" description="Helical" evidence="7">
    <location>
        <begin position="479"/>
        <end position="500"/>
    </location>
</feature>
<dbReference type="InterPro" id="IPR058533">
    <property type="entry name" value="Cation_efflux_TM"/>
</dbReference>
<reference evidence="10" key="1">
    <citation type="submission" date="2021-07" db="EMBL/GenBank/DDBJ databases">
        <title>Draft genome of Mortierella alpina, strain LL118, isolated from an aspen leaf litter sample.</title>
        <authorList>
            <person name="Yang S."/>
            <person name="Vinatzer B.A."/>
        </authorList>
    </citation>
    <scope>NUCLEOTIDE SEQUENCE</scope>
    <source>
        <strain evidence="10">LL118</strain>
    </source>
</reference>
<dbReference type="InterPro" id="IPR002524">
    <property type="entry name" value="Cation_efflux"/>
</dbReference>
<evidence type="ECO:0000256" key="6">
    <source>
        <dbReference type="SAM" id="MobiDB-lite"/>
    </source>
</evidence>
<dbReference type="FunFam" id="1.20.1510.10:FF:000005">
    <property type="entry name" value="Putative Cation diffusion facilitator 1"/>
    <property type="match status" value="1"/>
</dbReference>
<feature type="compositionally biased region" description="Basic and acidic residues" evidence="6">
    <location>
        <begin position="105"/>
        <end position="115"/>
    </location>
</feature>
<dbReference type="Proteomes" id="UP000717515">
    <property type="component" value="Unassembled WGS sequence"/>
</dbReference>
<comment type="subcellular location">
    <subcellularLocation>
        <location evidence="1">Membrane</location>
        <topology evidence="1">Multi-pass membrane protein</topology>
    </subcellularLocation>
</comment>
<dbReference type="Gene3D" id="3.30.70.1350">
    <property type="entry name" value="Cation efflux protein, cytoplasmic domain"/>
    <property type="match status" value="1"/>
</dbReference>
<evidence type="ECO:0000259" key="9">
    <source>
        <dbReference type="Pfam" id="PF16916"/>
    </source>
</evidence>
<accession>A0A9P8A2Q5</accession>
<feature type="compositionally biased region" description="Basic residues" evidence="6">
    <location>
        <begin position="8"/>
        <end position="19"/>
    </location>
</feature>
<dbReference type="Gene3D" id="1.20.1510.10">
    <property type="entry name" value="Cation efflux protein transmembrane domain"/>
    <property type="match status" value="1"/>
</dbReference>
<dbReference type="GO" id="GO:0016020">
    <property type="term" value="C:membrane"/>
    <property type="evidence" value="ECO:0007669"/>
    <property type="project" value="UniProtKB-SubCell"/>
</dbReference>
<evidence type="ECO:0008006" key="12">
    <source>
        <dbReference type="Google" id="ProtNLM"/>
    </source>
</evidence>
<feature type="transmembrane region" description="Helical" evidence="7">
    <location>
        <begin position="328"/>
        <end position="352"/>
    </location>
</feature>
<dbReference type="PANTHER" id="PTHR43840">
    <property type="entry name" value="MITOCHONDRIAL METAL TRANSPORTER 1-RELATED"/>
    <property type="match status" value="1"/>
</dbReference>
<evidence type="ECO:0000256" key="7">
    <source>
        <dbReference type="SAM" id="Phobius"/>
    </source>
</evidence>
<dbReference type="InterPro" id="IPR036837">
    <property type="entry name" value="Cation_efflux_CTD_sf"/>
</dbReference>
<protein>
    <recommendedName>
        <fullName evidence="12">Cation efflux protein cytoplasmic domain-containing protein</fullName>
    </recommendedName>
</protein>
<evidence type="ECO:0000256" key="2">
    <source>
        <dbReference type="ARBA" id="ARBA00022448"/>
    </source>
</evidence>
<feature type="transmembrane region" description="Helical" evidence="7">
    <location>
        <begin position="439"/>
        <end position="458"/>
    </location>
</feature>
<evidence type="ECO:0000313" key="10">
    <source>
        <dbReference type="EMBL" id="KAG9322864.1"/>
    </source>
</evidence>
<dbReference type="GO" id="GO:0098771">
    <property type="term" value="P:inorganic ion homeostasis"/>
    <property type="evidence" value="ECO:0007669"/>
    <property type="project" value="UniProtKB-ARBA"/>
</dbReference>
<dbReference type="Pfam" id="PF01545">
    <property type="entry name" value="Cation_efflux"/>
    <property type="match status" value="1"/>
</dbReference>
<feature type="domain" description="Cation efflux protein transmembrane" evidence="8">
    <location>
        <begin position="335"/>
        <end position="527"/>
    </location>
</feature>
<evidence type="ECO:0000259" key="8">
    <source>
        <dbReference type="Pfam" id="PF01545"/>
    </source>
</evidence>
<keyword evidence="2" id="KW-0813">Transport</keyword>
<feature type="transmembrane region" description="Helical" evidence="7">
    <location>
        <begin position="401"/>
        <end position="419"/>
    </location>
</feature>
<dbReference type="Pfam" id="PF16916">
    <property type="entry name" value="ZT_dimer"/>
    <property type="match status" value="1"/>
</dbReference>
<dbReference type="AlphaFoldDB" id="A0A9P8A2Q5"/>
<evidence type="ECO:0000313" key="11">
    <source>
        <dbReference type="Proteomes" id="UP000717515"/>
    </source>
</evidence>
<evidence type="ECO:0000256" key="1">
    <source>
        <dbReference type="ARBA" id="ARBA00004141"/>
    </source>
</evidence>
<organism evidence="10 11">
    <name type="scientific">Mortierella alpina</name>
    <name type="common">Oleaginous fungus</name>
    <name type="synonym">Mortierella renispora</name>
    <dbReference type="NCBI Taxonomy" id="64518"/>
    <lineage>
        <taxon>Eukaryota</taxon>
        <taxon>Fungi</taxon>
        <taxon>Fungi incertae sedis</taxon>
        <taxon>Mucoromycota</taxon>
        <taxon>Mortierellomycotina</taxon>
        <taxon>Mortierellomycetes</taxon>
        <taxon>Mortierellales</taxon>
        <taxon>Mortierellaceae</taxon>
        <taxon>Mortierella</taxon>
    </lineage>
</organism>
<dbReference type="SUPFAM" id="SSF160240">
    <property type="entry name" value="Cation efflux protein cytoplasmic domain-like"/>
    <property type="match status" value="1"/>
</dbReference>
<evidence type="ECO:0000256" key="3">
    <source>
        <dbReference type="ARBA" id="ARBA00022692"/>
    </source>
</evidence>
<comment type="caution">
    <text evidence="10">The sequence shown here is derived from an EMBL/GenBank/DDBJ whole genome shotgun (WGS) entry which is preliminary data.</text>
</comment>
<keyword evidence="4 7" id="KW-1133">Transmembrane helix</keyword>
<gene>
    <name evidence="10" type="ORF">KVV02_001198</name>
</gene>
<dbReference type="InterPro" id="IPR050291">
    <property type="entry name" value="CDF_Transporter"/>
</dbReference>
<dbReference type="GO" id="GO:0030003">
    <property type="term" value="P:intracellular monoatomic cation homeostasis"/>
    <property type="evidence" value="ECO:0007669"/>
    <property type="project" value="UniProtKB-ARBA"/>
</dbReference>
<proteinExistence type="predicted"/>
<evidence type="ECO:0000256" key="5">
    <source>
        <dbReference type="ARBA" id="ARBA00023136"/>
    </source>
</evidence>
<keyword evidence="5 7" id="KW-0472">Membrane</keyword>
<evidence type="ECO:0000256" key="4">
    <source>
        <dbReference type="ARBA" id="ARBA00022989"/>
    </source>
</evidence>
<dbReference type="EMBL" id="JAIFTL010000126">
    <property type="protein sequence ID" value="KAG9322864.1"/>
    <property type="molecule type" value="Genomic_DNA"/>
</dbReference>
<dbReference type="GO" id="GO:0008324">
    <property type="term" value="F:monoatomic cation transmembrane transporter activity"/>
    <property type="evidence" value="ECO:0007669"/>
    <property type="project" value="InterPro"/>
</dbReference>
<sequence>MSEPGRGRGGKKTKTRAKKNVSVTIVPQQQQQQQQHQELTTAIEDLVRPPLSSFVVQMEPPTPSATTLVDDADSPTRVLPAFVASPDPIRSSYRALSSQQQQQQHDLDDHGHTHPPEPSIGERFGRRHGLDWPSPPSGSVNGRCVSCPGSRSESRSKSRGGARRTSGVLYKAIPARPVMAPSVFQAGRKSEDEIRAIKGKPQVQAYYRSLNELLDSFAEVEEILKEHREDERAKTQISYQDQDLARTRHSTQDSVLSPSVNISYGSLIENTNGLTTPASPPATGIIAHTHHDGNNHHYHHYHHHHEEDLEEGAPLLEYRRKQKTSPRLVQLAINVSFLANICLVIIKIWTVLLSDSLAVLASMIDSLMDLLSGAIIWYSARLRSNTSDGHRYPVGKARMEPLGIIVFAAVMVTSFMQVLVQAFERLVEGSAEPPVDLSLIILALLALNILIKTALWLWCRTMKDSSSVLALAQDHLNDVVFNVFSTLFPVAGQFLGLWWLDATGAIVLSIYIISEWTGTCLHNIRRLTGQAATPADIQQLTYMVYRYSSMIQAIDTVRAYSVGDGLFAEIDIVLPPDTPLSQAHDLGESLQGALERLDNVERAFVHVDYNAVHAIEHR</sequence>
<dbReference type="InterPro" id="IPR027470">
    <property type="entry name" value="Cation_efflux_CTD"/>
</dbReference>
<keyword evidence="3 7" id="KW-0812">Transmembrane</keyword>